<name>A0A3P7N5F7_CYLGO</name>
<dbReference type="GO" id="GO:0005759">
    <property type="term" value="C:mitochondrial matrix"/>
    <property type="evidence" value="ECO:0007669"/>
    <property type="project" value="TreeGrafter"/>
</dbReference>
<dbReference type="PANTHER" id="PTHR23131">
    <property type="entry name" value="ENDORIBONUCLEASE LACTB2"/>
    <property type="match status" value="1"/>
</dbReference>
<dbReference type="Gene3D" id="3.60.15.10">
    <property type="entry name" value="Ribonuclease Z/Hydroxyacylglutathione hydrolase-like"/>
    <property type="match status" value="1"/>
</dbReference>
<dbReference type="Pfam" id="PF00753">
    <property type="entry name" value="Lactamase_B"/>
    <property type="match status" value="2"/>
</dbReference>
<dbReference type="GO" id="GO:0003727">
    <property type="term" value="F:single-stranded RNA binding"/>
    <property type="evidence" value="ECO:0007669"/>
    <property type="project" value="TreeGrafter"/>
</dbReference>
<dbReference type="SMART" id="SM00849">
    <property type="entry name" value="Lactamase_B"/>
    <property type="match status" value="1"/>
</dbReference>
<dbReference type="GO" id="GO:0004521">
    <property type="term" value="F:RNA endonuclease activity"/>
    <property type="evidence" value="ECO:0007669"/>
    <property type="project" value="TreeGrafter"/>
</dbReference>
<feature type="domain" description="Metallo-beta-lactamase" evidence="1">
    <location>
        <begin position="2"/>
        <end position="141"/>
    </location>
</feature>
<dbReference type="PANTHER" id="PTHR23131:SF0">
    <property type="entry name" value="ENDORIBONUCLEASE LACTB2"/>
    <property type="match status" value="1"/>
</dbReference>
<proteinExistence type="predicted"/>
<organism evidence="2 3">
    <name type="scientific">Cylicostephanus goldi</name>
    <name type="common">Nematode worm</name>
    <dbReference type="NCBI Taxonomy" id="71465"/>
    <lineage>
        <taxon>Eukaryota</taxon>
        <taxon>Metazoa</taxon>
        <taxon>Ecdysozoa</taxon>
        <taxon>Nematoda</taxon>
        <taxon>Chromadorea</taxon>
        <taxon>Rhabditida</taxon>
        <taxon>Rhabditina</taxon>
        <taxon>Rhabditomorpha</taxon>
        <taxon>Strongyloidea</taxon>
        <taxon>Strongylidae</taxon>
        <taxon>Cylicostephanus</taxon>
    </lineage>
</organism>
<evidence type="ECO:0000313" key="3">
    <source>
        <dbReference type="Proteomes" id="UP000271889"/>
    </source>
</evidence>
<evidence type="ECO:0000259" key="1">
    <source>
        <dbReference type="SMART" id="SM00849"/>
    </source>
</evidence>
<dbReference type="OrthoDB" id="17458at2759"/>
<sequence>EDHSEIESIIITHWHNDHVGGIPSVIKEVIGHEVSLSFSSTRKLCRLEVEAIGKQAQYGLFQVPIYKIRRGAAEDPAQFQFVQTPGHTCDHAALYLKEEETLFSGDCILGEGTTVFEDLHDYMRSLEKIKGLHPKRIYPGHGPVVEKCDEKVDEY</sequence>
<dbReference type="InterPro" id="IPR036866">
    <property type="entry name" value="RibonucZ/Hydroxyglut_hydro"/>
</dbReference>
<keyword evidence="3" id="KW-1185">Reference proteome</keyword>
<dbReference type="InterPro" id="IPR001279">
    <property type="entry name" value="Metallo-B-lactamas"/>
</dbReference>
<accession>A0A3P7N5F7</accession>
<dbReference type="EMBL" id="UYRV01125676">
    <property type="protein sequence ID" value="VDN34910.1"/>
    <property type="molecule type" value="Genomic_DNA"/>
</dbReference>
<dbReference type="SUPFAM" id="SSF56281">
    <property type="entry name" value="Metallo-hydrolase/oxidoreductase"/>
    <property type="match status" value="1"/>
</dbReference>
<dbReference type="AlphaFoldDB" id="A0A3P7N5F7"/>
<feature type="non-terminal residue" evidence="2">
    <location>
        <position position="155"/>
    </location>
</feature>
<feature type="non-terminal residue" evidence="2">
    <location>
        <position position="1"/>
    </location>
</feature>
<evidence type="ECO:0000313" key="2">
    <source>
        <dbReference type="EMBL" id="VDN34910.1"/>
    </source>
</evidence>
<reference evidence="2 3" key="1">
    <citation type="submission" date="2018-11" db="EMBL/GenBank/DDBJ databases">
        <authorList>
            <consortium name="Pathogen Informatics"/>
        </authorList>
    </citation>
    <scope>NUCLEOTIDE SEQUENCE [LARGE SCALE GENOMIC DNA]</scope>
</reference>
<dbReference type="InterPro" id="IPR050662">
    <property type="entry name" value="Sec-metab_biosynth-thioest"/>
</dbReference>
<gene>
    <name evidence="2" type="ORF">CGOC_LOCUS12781</name>
</gene>
<dbReference type="Proteomes" id="UP000271889">
    <property type="component" value="Unassembled WGS sequence"/>
</dbReference>
<protein>
    <recommendedName>
        <fullName evidence="1">Metallo-beta-lactamase domain-containing protein</fullName>
    </recommendedName>
</protein>